<feature type="transmembrane region" description="Helical" evidence="6">
    <location>
        <begin position="91"/>
        <end position="108"/>
    </location>
</feature>
<dbReference type="EMBL" id="CP121208">
    <property type="protein sequence ID" value="WFM83885.1"/>
    <property type="molecule type" value="Genomic_DNA"/>
</dbReference>
<evidence type="ECO:0000256" key="6">
    <source>
        <dbReference type="SAM" id="Phobius"/>
    </source>
</evidence>
<evidence type="ECO:0000256" key="2">
    <source>
        <dbReference type="ARBA" id="ARBA00022475"/>
    </source>
</evidence>
<dbReference type="Proteomes" id="UP001215216">
    <property type="component" value="Chromosome"/>
</dbReference>
<keyword evidence="5 6" id="KW-0472">Membrane</keyword>
<keyword evidence="3 6" id="KW-0812">Transmembrane</keyword>
<evidence type="ECO:0000256" key="5">
    <source>
        <dbReference type="ARBA" id="ARBA00023136"/>
    </source>
</evidence>
<dbReference type="Gene3D" id="1.20.81.30">
    <property type="entry name" value="Type II secretion system (T2SS), domain F"/>
    <property type="match status" value="1"/>
</dbReference>
<reference evidence="8 9" key="1">
    <citation type="submission" date="2023-03" db="EMBL/GenBank/DDBJ databases">
        <title>Complete genome of Arcanobacterium canis strain DSM 25104 isolated in 2010 from a canine otitis externa in Germany.</title>
        <authorList>
            <person name="Borowiak M."/>
            <person name="Kreitlow A."/>
            <person name="Malorny B."/>
            <person name="Laemmler C."/>
            <person name="Prenger-Berninghoff E."/>
            <person name="Ploetz M."/>
            <person name="Abdulmawjood A."/>
        </authorList>
    </citation>
    <scope>NUCLEOTIDE SEQUENCE [LARGE SCALE GENOMIC DNA]</scope>
    <source>
        <strain evidence="8 9">DSM 25104</strain>
    </source>
</reference>
<evidence type="ECO:0000256" key="3">
    <source>
        <dbReference type="ARBA" id="ARBA00022692"/>
    </source>
</evidence>
<feature type="transmembrane region" description="Helical" evidence="6">
    <location>
        <begin position="262"/>
        <end position="285"/>
    </location>
</feature>
<sequence>MIWGAGAGLTIGLGIAFIIDVLVFRPSLFTARVLPHVATRSRIQPRRRRGARAYAIVWRLLETLGSTRASVERRLNVFGELTVGDFRLQQLQWATFGTVIGVIVAFTLVARGVPVTICLVAVVVSALGAMLAADSQLTRKVEKRSEAYTRELPDAVELMALAVGSGESIRAAIERVAQIHAGVLGDELMKMLDDVHAGRPLSAALEDMGNRSGNPSVGRFVDATVNAMEQGSGLAHALNAQARDSRDAARRALLEKGGKAEIAMMIPVVFFILPITVVFTIFPALGALSLM</sequence>
<proteinExistence type="predicted"/>
<dbReference type="InterPro" id="IPR018076">
    <property type="entry name" value="T2SS_GspF_dom"/>
</dbReference>
<feature type="transmembrane region" description="Helical" evidence="6">
    <location>
        <begin position="6"/>
        <end position="24"/>
    </location>
</feature>
<keyword evidence="4 6" id="KW-1133">Transmembrane helix</keyword>
<evidence type="ECO:0000313" key="9">
    <source>
        <dbReference type="Proteomes" id="UP001215216"/>
    </source>
</evidence>
<evidence type="ECO:0000259" key="7">
    <source>
        <dbReference type="Pfam" id="PF00482"/>
    </source>
</evidence>
<comment type="subcellular location">
    <subcellularLocation>
        <location evidence="1">Cell membrane</location>
        <topology evidence="1">Multi-pass membrane protein</topology>
    </subcellularLocation>
</comment>
<dbReference type="PANTHER" id="PTHR35007:SF2">
    <property type="entry name" value="PILUS ASSEMBLE PROTEIN"/>
    <property type="match status" value="1"/>
</dbReference>
<evidence type="ECO:0000256" key="4">
    <source>
        <dbReference type="ARBA" id="ARBA00022989"/>
    </source>
</evidence>
<dbReference type="PANTHER" id="PTHR35007">
    <property type="entry name" value="INTEGRAL MEMBRANE PROTEIN-RELATED"/>
    <property type="match status" value="1"/>
</dbReference>
<name>A0ABY8G153_9ACTO</name>
<evidence type="ECO:0000256" key="1">
    <source>
        <dbReference type="ARBA" id="ARBA00004651"/>
    </source>
</evidence>
<protein>
    <submittedName>
        <fullName evidence="8">Type II secretion system F family protein</fullName>
    </submittedName>
</protein>
<evidence type="ECO:0000313" key="8">
    <source>
        <dbReference type="EMBL" id="WFM83885.1"/>
    </source>
</evidence>
<keyword evidence="2" id="KW-1003">Cell membrane</keyword>
<dbReference type="Pfam" id="PF00482">
    <property type="entry name" value="T2SSF"/>
    <property type="match status" value="1"/>
</dbReference>
<keyword evidence="9" id="KW-1185">Reference proteome</keyword>
<dbReference type="InterPro" id="IPR042094">
    <property type="entry name" value="T2SS_GspF_sf"/>
</dbReference>
<accession>A0ABY8G153</accession>
<gene>
    <name evidence="8" type="ORF">P7079_02590</name>
</gene>
<organism evidence="8 9">
    <name type="scientific">Arcanobacterium canis</name>
    <dbReference type="NCBI Taxonomy" id="999183"/>
    <lineage>
        <taxon>Bacteria</taxon>
        <taxon>Bacillati</taxon>
        <taxon>Actinomycetota</taxon>
        <taxon>Actinomycetes</taxon>
        <taxon>Actinomycetales</taxon>
        <taxon>Actinomycetaceae</taxon>
        <taxon>Arcanobacterium</taxon>
    </lineage>
</organism>
<dbReference type="RefSeq" id="WP_278013280.1">
    <property type="nucleotide sequence ID" value="NZ_CP121208.1"/>
</dbReference>
<feature type="domain" description="Type II secretion system protein GspF" evidence="7">
    <location>
        <begin position="156"/>
        <end position="281"/>
    </location>
</feature>